<evidence type="ECO:0000313" key="2">
    <source>
        <dbReference type="EMBL" id="KZN08581.1"/>
    </source>
</evidence>
<dbReference type="Proteomes" id="UP000077755">
    <property type="component" value="Chromosome 1"/>
</dbReference>
<reference evidence="3" key="2">
    <citation type="submission" date="2022-03" db="EMBL/GenBank/DDBJ databases">
        <title>Draft title - Genomic analysis of global carrot germplasm unveils the trajectory of domestication and the origin of high carotenoid orange carrot.</title>
        <authorList>
            <person name="Iorizzo M."/>
            <person name="Ellison S."/>
            <person name="Senalik D."/>
            <person name="Macko-Podgorni A."/>
            <person name="Grzebelus D."/>
            <person name="Bostan H."/>
            <person name="Rolling W."/>
            <person name="Curaba J."/>
            <person name="Simon P."/>
        </authorList>
    </citation>
    <scope>NUCLEOTIDE SEQUENCE</scope>
    <source>
        <tissue evidence="3">Leaf</tissue>
    </source>
</reference>
<proteinExistence type="predicted"/>
<name>A0A166G668_DAUCS</name>
<gene>
    <name evidence="2" type="ORF">DCAR_001111</name>
    <name evidence="3" type="ORF">DCAR_0101140</name>
</gene>
<keyword evidence="4" id="KW-1185">Reference proteome</keyword>
<dbReference type="EMBL" id="CP093343">
    <property type="protein sequence ID" value="WOG81981.1"/>
    <property type="molecule type" value="Genomic_DNA"/>
</dbReference>
<accession>A0A166G668</accession>
<reference evidence="2" key="1">
    <citation type="journal article" date="2016" name="Nat. Genet.">
        <title>A high-quality carrot genome assembly provides new insights into carotenoid accumulation and asterid genome evolution.</title>
        <authorList>
            <person name="Iorizzo M."/>
            <person name="Ellison S."/>
            <person name="Senalik D."/>
            <person name="Zeng P."/>
            <person name="Satapoomin P."/>
            <person name="Huang J."/>
            <person name="Bowman M."/>
            <person name="Iovene M."/>
            <person name="Sanseverino W."/>
            <person name="Cavagnaro P."/>
            <person name="Yildiz M."/>
            <person name="Macko-Podgorni A."/>
            <person name="Moranska E."/>
            <person name="Grzebelus E."/>
            <person name="Grzebelus D."/>
            <person name="Ashrafi H."/>
            <person name="Zheng Z."/>
            <person name="Cheng S."/>
            <person name="Spooner D."/>
            <person name="Van Deynze A."/>
            <person name="Simon P."/>
        </authorList>
    </citation>
    <scope>NUCLEOTIDE SEQUENCE [LARGE SCALE GENOMIC DNA]</scope>
    <source>
        <tissue evidence="2">Leaf</tissue>
    </source>
</reference>
<protein>
    <submittedName>
        <fullName evidence="2">Uncharacterized protein</fullName>
    </submittedName>
</protein>
<evidence type="ECO:0000313" key="3">
    <source>
        <dbReference type="EMBL" id="WOG81981.1"/>
    </source>
</evidence>
<sequence>MSTTIILLRNRGMSSARRRSTRLIESPWVYNWPKKAPVYINLDSEESNLVDRQTKNLNKKGTDKGSTMQNRKTKPIRMQSKGEKNLNAKFVRLVNEEETKFNTDAAVAEGSRRRHVNRGIGKKKKQAVGVDVGKLVISKCPVKVRQVVKVRWST</sequence>
<feature type="region of interest" description="Disordered" evidence="1">
    <location>
        <begin position="54"/>
        <end position="82"/>
    </location>
</feature>
<evidence type="ECO:0000256" key="1">
    <source>
        <dbReference type="SAM" id="MobiDB-lite"/>
    </source>
</evidence>
<dbReference type="Gramene" id="KZN08581">
    <property type="protein sequence ID" value="KZN08581"/>
    <property type="gene ID" value="DCAR_001111"/>
</dbReference>
<dbReference type="EMBL" id="LNRQ01000001">
    <property type="protein sequence ID" value="KZN08581.1"/>
    <property type="molecule type" value="Genomic_DNA"/>
</dbReference>
<evidence type="ECO:0000313" key="4">
    <source>
        <dbReference type="Proteomes" id="UP000077755"/>
    </source>
</evidence>
<dbReference type="AlphaFoldDB" id="A0A166G668"/>
<organism evidence="2">
    <name type="scientific">Daucus carota subsp. sativus</name>
    <name type="common">Carrot</name>
    <dbReference type="NCBI Taxonomy" id="79200"/>
    <lineage>
        <taxon>Eukaryota</taxon>
        <taxon>Viridiplantae</taxon>
        <taxon>Streptophyta</taxon>
        <taxon>Embryophyta</taxon>
        <taxon>Tracheophyta</taxon>
        <taxon>Spermatophyta</taxon>
        <taxon>Magnoliopsida</taxon>
        <taxon>eudicotyledons</taxon>
        <taxon>Gunneridae</taxon>
        <taxon>Pentapetalae</taxon>
        <taxon>asterids</taxon>
        <taxon>campanulids</taxon>
        <taxon>Apiales</taxon>
        <taxon>Apiaceae</taxon>
        <taxon>Apioideae</taxon>
        <taxon>Scandiceae</taxon>
        <taxon>Daucinae</taxon>
        <taxon>Daucus</taxon>
        <taxon>Daucus sect. Daucus</taxon>
    </lineage>
</organism>